<sequence>MGWVHVITPIVTEGFRAATLPAPDGCKVTNAQISKGPASIESAVDEVLAAPGVIDAAIMAEADGAQAVVIDCMLDPGLDAAREAVSIPVIGCGEAAMRAAGARFAVITVLQRQERAFADLARKYGMADMLSETIGIGVPVLALETDRETALAGTINGSKKAVSGGATSIVFGCTGMLGFADEVSAALDGISVIDPLPNAIEFAHKAIQSGHKNDKSIYPYPDSKPIVGFEGWTALDAMMRGQRDD</sequence>
<reference evidence="2 3" key="1">
    <citation type="submission" date="2017-05" db="EMBL/GenBank/DDBJ databases">
        <authorList>
            <person name="Song R."/>
            <person name="Chenine A.L."/>
            <person name="Ruprecht R.M."/>
        </authorList>
    </citation>
    <scope>NUCLEOTIDE SEQUENCE [LARGE SCALE GENOMIC DNA]</scope>
    <source>
        <strain evidence="2 3">CECT 8489</strain>
    </source>
</reference>
<evidence type="ECO:0000313" key="3">
    <source>
        <dbReference type="Proteomes" id="UP000201838"/>
    </source>
</evidence>
<dbReference type="InterPro" id="IPR015942">
    <property type="entry name" value="Asp/Glu/hydantoin_racemase"/>
</dbReference>
<keyword evidence="3" id="KW-1185">Reference proteome</keyword>
<dbReference type="RefSeq" id="WP_093974467.1">
    <property type="nucleotide sequence ID" value="NZ_FXXQ01000009.1"/>
</dbReference>
<proteinExistence type="inferred from homology"/>
<evidence type="ECO:0000256" key="1">
    <source>
        <dbReference type="ARBA" id="ARBA00038414"/>
    </source>
</evidence>
<name>A0A238J2P7_9RHOB</name>
<dbReference type="Pfam" id="PF01177">
    <property type="entry name" value="Asp_Glu_race"/>
    <property type="match status" value="1"/>
</dbReference>
<organism evidence="2 3">
    <name type="scientific">Boseongicola aestuarii</name>
    <dbReference type="NCBI Taxonomy" id="1470561"/>
    <lineage>
        <taxon>Bacteria</taxon>
        <taxon>Pseudomonadati</taxon>
        <taxon>Pseudomonadota</taxon>
        <taxon>Alphaproteobacteria</taxon>
        <taxon>Rhodobacterales</taxon>
        <taxon>Paracoccaceae</taxon>
        <taxon>Boseongicola</taxon>
    </lineage>
</organism>
<accession>A0A238J2P7</accession>
<comment type="similarity">
    <text evidence="1">Belongs to the HyuE racemase family.</text>
</comment>
<evidence type="ECO:0000313" key="2">
    <source>
        <dbReference type="EMBL" id="SMX24502.1"/>
    </source>
</evidence>
<dbReference type="InterPro" id="IPR052186">
    <property type="entry name" value="Hydantoin_racemase-like"/>
</dbReference>
<gene>
    <name evidence="2" type="ORF">BOA8489_02628</name>
</gene>
<dbReference type="Proteomes" id="UP000201838">
    <property type="component" value="Unassembled WGS sequence"/>
</dbReference>
<dbReference type="AlphaFoldDB" id="A0A238J2P7"/>
<dbReference type="Gene3D" id="3.40.50.12500">
    <property type="match status" value="1"/>
</dbReference>
<dbReference type="EMBL" id="FXXQ01000009">
    <property type="protein sequence ID" value="SMX24502.1"/>
    <property type="molecule type" value="Genomic_DNA"/>
</dbReference>
<dbReference type="GO" id="GO:0047661">
    <property type="term" value="F:amino-acid racemase activity"/>
    <property type="evidence" value="ECO:0007669"/>
    <property type="project" value="InterPro"/>
</dbReference>
<dbReference type="InterPro" id="IPR053714">
    <property type="entry name" value="Iso_Racemase_Enz_sf"/>
</dbReference>
<protein>
    <submittedName>
        <fullName evidence="2">Asp/Glu/Hydantoin racemase</fullName>
    </submittedName>
</protein>
<dbReference type="PANTHER" id="PTHR28047">
    <property type="entry name" value="PROTEIN DCG1"/>
    <property type="match status" value="1"/>
</dbReference>
<dbReference type="PANTHER" id="PTHR28047:SF5">
    <property type="entry name" value="PROTEIN DCG1"/>
    <property type="match status" value="1"/>
</dbReference>
<dbReference type="OrthoDB" id="9791723at2"/>